<sequence length="288" mass="33397">MINPANASVQSHAYPTVAAPEPSFFPGTAVSLTILFFLAGALVAGAFWWRERRMRRRMQDQYHLQGGKVSLELHTIQTQMNPHFIYNSLNAIHSFILSSSTDMASSYLTRFSRLMRMTLEHSGREWISLEEDLETLDLYLQLESLRFDGQFEYDIRLLPGHPPLNVLIPPFLIQPYVQNAIWNRLLQREEGKGYIQVEIGKNDDGMFVRLEDNGIARHGAFHLHQQKTPAIAVAGERLHWINHRYHTHANITSGHRYDEHHQRIGTYTIIRLPDVTYDEVAHEERIFK</sequence>
<evidence type="ECO:0000259" key="2">
    <source>
        <dbReference type="Pfam" id="PF06580"/>
    </source>
</evidence>
<dbReference type="Pfam" id="PF06580">
    <property type="entry name" value="His_kinase"/>
    <property type="match status" value="1"/>
</dbReference>
<gene>
    <name evidence="3" type="ORF">WJU22_05105</name>
</gene>
<feature type="domain" description="Signal transduction histidine kinase internal region" evidence="2">
    <location>
        <begin position="72"/>
        <end position="150"/>
    </location>
</feature>
<dbReference type="GO" id="GO:0016301">
    <property type="term" value="F:kinase activity"/>
    <property type="evidence" value="ECO:0007669"/>
    <property type="project" value="UniProtKB-KW"/>
</dbReference>
<feature type="transmembrane region" description="Helical" evidence="1">
    <location>
        <begin position="24"/>
        <end position="49"/>
    </location>
</feature>
<evidence type="ECO:0000313" key="3">
    <source>
        <dbReference type="EMBL" id="WZN47552.1"/>
    </source>
</evidence>
<dbReference type="PANTHER" id="PTHR34220:SF7">
    <property type="entry name" value="SENSOR HISTIDINE KINASE YPDA"/>
    <property type="match status" value="1"/>
</dbReference>
<dbReference type="InterPro" id="IPR010559">
    <property type="entry name" value="Sig_transdc_His_kin_internal"/>
</dbReference>
<reference evidence="3 4" key="1">
    <citation type="submission" date="2024-03" db="EMBL/GenBank/DDBJ databases">
        <title>Chitinophaga caseinilytica sp. nov., a casein hydrolysing bacterium isolated from forest soil.</title>
        <authorList>
            <person name="Lee D.S."/>
            <person name="Han D.M."/>
            <person name="Baek J.H."/>
            <person name="Choi D.G."/>
            <person name="Jeon J.H."/>
            <person name="Jeon C.O."/>
        </authorList>
    </citation>
    <scope>NUCLEOTIDE SEQUENCE [LARGE SCALE GENOMIC DNA]</scope>
    <source>
        <strain evidence="3 4">KACC 19118</strain>
    </source>
</reference>
<keyword evidence="1" id="KW-0472">Membrane</keyword>
<keyword evidence="3" id="KW-0418">Kinase</keyword>
<name>A0ABZ2Z5V6_9BACT</name>
<organism evidence="3 4">
    <name type="scientific">Chitinophaga caseinilytica</name>
    <dbReference type="NCBI Taxonomy" id="2267521"/>
    <lineage>
        <taxon>Bacteria</taxon>
        <taxon>Pseudomonadati</taxon>
        <taxon>Bacteroidota</taxon>
        <taxon>Chitinophagia</taxon>
        <taxon>Chitinophagales</taxon>
        <taxon>Chitinophagaceae</taxon>
        <taxon>Chitinophaga</taxon>
    </lineage>
</organism>
<dbReference type="EMBL" id="CP150096">
    <property type="protein sequence ID" value="WZN47552.1"/>
    <property type="molecule type" value="Genomic_DNA"/>
</dbReference>
<dbReference type="InterPro" id="IPR050640">
    <property type="entry name" value="Bact_2-comp_sensor_kinase"/>
</dbReference>
<keyword evidence="3" id="KW-0808">Transferase</keyword>
<keyword evidence="4" id="KW-1185">Reference proteome</keyword>
<dbReference type="Proteomes" id="UP001449657">
    <property type="component" value="Chromosome"/>
</dbReference>
<keyword evidence="1" id="KW-1133">Transmembrane helix</keyword>
<dbReference type="PANTHER" id="PTHR34220">
    <property type="entry name" value="SENSOR HISTIDINE KINASE YPDA"/>
    <property type="match status" value="1"/>
</dbReference>
<evidence type="ECO:0000256" key="1">
    <source>
        <dbReference type="SAM" id="Phobius"/>
    </source>
</evidence>
<dbReference type="RefSeq" id="WP_341842183.1">
    <property type="nucleotide sequence ID" value="NZ_CP149792.1"/>
</dbReference>
<protein>
    <submittedName>
        <fullName evidence="3">Histidine kinase</fullName>
    </submittedName>
</protein>
<evidence type="ECO:0000313" key="4">
    <source>
        <dbReference type="Proteomes" id="UP001449657"/>
    </source>
</evidence>
<proteinExistence type="predicted"/>
<keyword evidence="1" id="KW-0812">Transmembrane</keyword>
<accession>A0ABZ2Z5V6</accession>